<dbReference type="Pfam" id="PF01152">
    <property type="entry name" value="Bac_globin"/>
    <property type="match status" value="1"/>
</dbReference>
<organism evidence="6 7">
    <name type="scientific">Corynebacterium diphtheriae</name>
    <dbReference type="NCBI Taxonomy" id="1717"/>
    <lineage>
        <taxon>Bacteria</taxon>
        <taxon>Bacillati</taxon>
        <taxon>Actinomycetota</taxon>
        <taxon>Actinomycetes</taxon>
        <taxon>Mycobacteriales</taxon>
        <taxon>Corynebacteriaceae</taxon>
        <taxon>Corynebacterium</taxon>
    </lineage>
</organism>
<dbReference type="Proteomes" id="UP000480222">
    <property type="component" value="Unassembled WGS sequence"/>
</dbReference>
<dbReference type="KEGG" id="cdi:DIP1800"/>
<dbReference type="GO" id="GO:0046872">
    <property type="term" value="F:metal ion binding"/>
    <property type="evidence" value="ECO:0007669"/>
    <property type="project" value="UniProtKB-KW"/>
</dbReference>
<evidence type="ECO:0000256" key="1">
    <source>
        <dbReference type="ARBA" id="ARBA00022448"/>
    </source>
</evidence>
<sequence length="130" mass="15315">MNTPASFYESVGGEETFHLIVHRFYERMRNDDLIGPMYPDDDWEGAEDRLRWFLAQYWGGPQTFSENRGHPRLRMRHAHFPIGMNEAQRWLDIMSDTLDSIDEATLPPAHRAAMWDHMQRVAQMLINQAP</sequence>
<dbReference type="OrthoDB" id="9790913at2"/>
<dbReference type="KEGG" id="cdip:ERS451417_01819"/>
<dbReference type="GO" id="GO:0019825">
    <property type="term" value="F:oxygen binding"/>
    <property type="evidence" value="ECO:0007669"/>
    <property type="project" value="InterPro"/>
</dbReference>
<evidence type="ECO:0000256" key="3">
    <source>
        <dbReference type="ARBA" id="ARBA00022723"/>
    </source>
</evidence>
<comment type="caution">
    <text evidence="6">The sequence shown here is derived from an EMBL/GenBank/DDBJ whole genome shotgun (WGS) entry which is preliminary data.</text>
</comment>
<dbReference type="GeneID" id="29421799"/>
<dbReference type="PANTHER" id="PTHR47366">
    <property type="entry name" value="TWO-ON-TWO HEMOGLOBIN-3"/>
    <property type="match status" value="1"/>
</dbReference>
<dbReference type="EMBL" id="CADDAV010000022">
    <property type="protein sequence ID" value="CAB0616117.1"/>
    <property type="molecule type" value="Genomic_DNA"/>
</dbReference>
<keyword evidence="2" id="KW-0349">Heme</keyword>
<keyword evidence="4" id="KW-0408">Iron</keyword>
<gene>
    <name evidence="6" type="ORF">CIP107547_02015</name>
</gene>
<dbReference type="GO" id="GO:0020037">
    <property type="term" value="F:heme binding"/>
    <property type="evidence" value="ECO:0007669"/>
    <property type="project" value="InterPro"/>
</dbReference>
<keyword evidence="3" id="KW-0479">Metal-binding</keyword>
<dbReference type="RefSeq" id="WP_010935343.1">
    <property type="nucleotide sequence ID" value="NZ_CABVGJ010000001.1"/>
</dbReference>
<evidence type="ECO:0000313" key="6">
    <source>
        <dbReference type="EMBL" id="CAB0616117.1"/>
    </source>
</evidence>
<evidence type="ECO:0000256" key="4">
    <source>
        <dbReference type="ARBA" id="ARBA00023004"/>
    </source>
</evidence>
<dbReference type="SUPFAM" id="SSF46458">
    <property type="entry name" value="Globin-like"/>
    <property type="match status" value="1"/>
</dbReference>
<keyword evidence="1" id="KW-0813">Transport</keyword>
<dbReference type="GO" id="GO:0005344">
    <property type="term" value="F:oxygen carrier activity"/>
    <property type="evidence" value="ECO:0007669"/>
    <property type="project" value="InterPro"/>
</dbReference>
<reference evidence="6 7" key="1">
    <citation type="submission" date="2020-02" db="EMBL/GenBank/DDBJ databases">
        <authorList>
            <person name="Brisse S."/>
        </authorList>
    </citation>
    <scope>NUCLEOTIDE SEQUENCE [LARGE SCALE GENOMIC DNA]</scope>
    <source>
        <strain evidence="6">CIP107547</strain>
    </source>
</reference>
<protein>
    <submittedName>
        <fullName evidence="6">Globin</fullName>
    </submittedName>
</protein>
<dbReference type="InterPro" id="IPR009050">
    <property type="entry name" value="Globin-like_sf"/>
</dbReference>
<evidence type="ECO:0000256" key="2">
    <source>
        <dbReference type="ARBA" id="ARBA00022617"/>
    </source>
</evidence>
<comment type="similarity">
    <text evidence="5">Belongs to the truncated hemoglobin family. Group II subfamily.</text>
</comment>
<dbReference type="CDD" id="cd14771">
    <property type="entry name" value="TrHb2_Mt-trHbO-like_O"/>
    <property type="match status" value="1"/>
</dbReference>
<dbReference type="InterPro" id="IPR001486">
    <property type="entry name" value="Hemoglobin_trunc"/>
</dbReference>
<proteinExistence type="inferred from homology"/>
<dbReference type="AlphaFoldDB" id="A0A0D6GTN5"/>
<evidence type="ECO:0000256" key="5">
    <source>
        <dbReference type="ARBA" id="ARBA00034496"/>
    </source>
</evidence>
<name>A0A0D6GTN5_CORDP</name>
<dbReference type="Gene3D" id="1.10.490.10">
    <property type="entry name" value="Globins"/>
    <property type="match status" value="1"/>
</dbReference>
<evidence type="ECO:0000313" key="7">
    <source>
        <dbReference type="Proteomes" id="UP000480222"/>
    </source>
</evidence>
<dbReference type="OMA" id="QYWGGPT"/>
<dbReference type="InterPro" id="IPR044203">
    <property type="entry name" value="GlbO/GLB3-like"/>
</dbReference>
<dbReference type="PANTHER" id="PTHR47366:SF1">
    <property type="entry name" value="TWO-ON-TWO HEMOGLOBIN-3"/>
    <property type="match status" value="1"/>
</dbReference>
<accession>A0A0D6GTN5</accession>
<dbReference type="InterPro" id="IPR012292">
    <property type="entry name" value="Globin/Proto"/>
</dbReference>